<dbReference type="eggNOG" id="COG0784">
    <property type="taxonomic scope" value="Bacteria"/>
</dbReference>
<dbReference type="InterPro" id="IPR052893">
    <property type="entry name" value="TCS_response_regulator"/>
</dbReference>
<feature type="modified residue" description="4-aspartylphosphate" evidence="1">
    <location>
        <position position="57"/>
    </location>
</feature>
<organism evidence="3 4">
    <name type="scientific">Deinococcus maricopensis (strain DSM 21211 / LMG 22137 / NRRL B-23946 / LB-34)</name>
    <dbReference type="NCBI Taxonomy" id="709986"/>
    <lineage>
        <taxon>Bacteria</taxon>
        <taxon>Thermotogati</taxon>
        <taxon>Deinococcota</taxon>
        <taxon>Deinococci</taxon>
        <taxon>Deinococcales</taxon>
        <taxon>Deinococcaceae</taxon>
        <taxon>Deinococcus</taxon>
    </lineage>
</organism>
<dbReference type="InterPro" id="IPR001789">
    <property type="entry name" value="Sig_transdc_resp-reg_receiver"/>
</dbReference>
<dbReference type="Gene3D" id="3.40.50.2300">
    <property type="match status" value="1"/>
</dbReference>
<dbReference type="RefSeq" id="WP_013555301.1">
    <property type="nucleotide sequence ID" value="NC_014958.1"/>
</dbReference>
<gene>
    <name evidence="3" type="ordered locus">Deima_0132</name>
</gene>
<accession>E8U3C5</accession>
<dbReference type="InterPro" id="IPR011006">
    <property type="entry name" value="CheY-like_superfamily"/>
</dbReference>
<evidence type="ECO:0000256" key="1">
    <source>
        <dbReference type="PROSITE-ProRule" id="PRU00169"/>
    </source>
</evidence>
<reference evidence="4" key="2">
    <citation type="submission" date="2011-01" db="EMBL/GenBank/DDBJ databases">
        <title>The complete genome of Deinococcus maricopensis DSM 21211.</title>
        <authorList>
            <consortium name="US DOE Joint Genome Institute (JGI-PGF)"/>
            <person name="Lucas S."/>
            <person name="Copeland A."/>
            <person name="Lapidus A."/>
            <person name="Goodwin L."/>
            <person name="Pitluck S."/>
            <person name="Kyrpides N."/>
            <person name="Mavromatis K."/>
            <person name="Pagani I."/>
            <person name="Ivanova N."/>
            <person name="Ovchinnikova G."/>
            <person name="Zeytun A."/>
            <person name="Detter J.C."/>
            <person name="Han C."/>
            <person name="Land M."/>
            <person name="Hauser L."/>
            <person name="Markowitz V."/>
            <person name="Cheng J.-F."/>
            <person name="Hugenholtz P."/>
            <person name="Woyke T."/>
            <person name="Wu D."/>
            <person name="Pukall R."/>
            <person name="Gehrich-Schroeter G."/>
            <person name="Brambilla E."/>
            <person name="Klenk H.-P."/>
            <person name="Eisen J.A."/>
        </authorList>
    </citation>
    <scope>NUCLEOTIDE SEQUENCE [LARGE SCALE GENOMIC DNA]</scope>
    <source>
        <strain evidence="4">DSM 21211 / LMG 22137 / NRRL B-23946 / LB-34</strain>
    </source>
</reference>
<sequence>MSVRTLLLVEDNLADVLLMREVLADVAPDVHLDVVRDGADALLQLREGRVPDLVLLDVNMPRVTGLQVLEALRADPAFTSARVVVWSTSGAPMDVRAAQERGAQTYVEKPATYDGLRLLIAGLVAGEGVESPS</sequence>
<dbReference type="SMART" id="SM00448">
    <property type="entry name" value="REC"/>
    <property type="match status" value="1"/>
</dbReference>
<name>E8U3C5_DEIML</name>
<reference evidence="3 4" key="1">
    <citation type="journal article" date="2011" name="Stand. Genomic Sci.">
        <title>Complete genome sequence of Deinococcus maricopensis type strain (LB-34).</title>
        <authorList>
            <person name="Pukall R."/>
            <person name="Zeytun A."/>
            <person name="Lucas S."/>
            <person name="Lapidus A."/>
            <person name="Hammon N."/>
            <person name="Deshpande S."/>
            <person name="Nolan M."/>
            <person name="Cheng J.F."/>
            <person name="Pitluck S."/>
            <person name="Liolios K."/>
            <person name="Pagani I."/>
            <person name="Mikhailova N."/>
            <person name="Ivanova N."/>
            <person name="Mavromatis K."/>
            <person name="Pati A."/>
            <person name="Tapia R."/>
            <person name="Han C."/>
            <person name="Goodwin L."/>
            <person name="Chen A."/>
            <person name="Palaniappan K."/>
            <person name="Land M."/>
            <person name="Hauser L."/>
            <person name="Chang Y.J."/>
            <person name="Jeffries C.D."/>
            <person name="Brambilla E.M."/>
            <person name="Rohde M."/>
            <person name="Goker M."/>
            <person name="Detter J.C."/>
            <person name="Woyke T."/>
            <person name="Bristow J."/>
            <person name="Eisen J.A."/>
            <person name="Markowitz V."/>
            <person name="Hugenholtz P."/>
            <person name="Kyrpides N.C."/>
            <person name="Klenk H.P."/>
        </authorList>
    </citation>
    <scope>NUCLEOTIDE SEQUENCE [LARGE SCALE GENOMIC DNA]</scope>
    <source>
        <strain evidence="4">DSM 21211 / LMG 22137 / NRRL B-23946 / LB-34</strain>
    </source>
</reference>
<evidence type="ECO:0000259" key="2">
    <source>
        <dbReference type="PROSITE" id="PS50110"/>
    </source>
</evidence>
<dbReference type="HOGENOM" id="CLU_000445_69_17_0"/>
<dbReference type="PROSITE" id="PS50110">
    <property type="entry name" value="RESPONSE_REGULATORY"/>
    <property type="match status" value="1"/>
</dbReference>
<evidence type="ECO:0000313" key="3">
    <source>
        <dbReference type="EMBL" id="ADV65796.1"/>
    </source>
</evidence>
<dbReference type="EMBL" id="CP002454">
    <property type="protein sequence ID" value="ADV65796.1"/>
    <property type="molecule type" value="Genomic_DNA"/>
</dbReference>
<feature type="domain" description="Response regulatory" evidence="2">
    <location>
        <begin position="5"/>
        <end position="124"/>
    </location>
</feature>
<dbReference type="PANTHER" id="PTHR44520:SF2">
    <property type="entry name" value="RESPONSE REGULATOR RCP1"/>
    <property type="match status" value="1"/>
</dbReference>
<dbReference type="Pfam" id="PF00072">
    <property type="entry name" value="Response_reg"/>
    <property type="match status" value="1"/>
</dbReference>
<dbReference type="STRING" id="709986.Deima_0132"/>
<dbReference type="KEGG" id="dmr:Deima_0132"/>
<dbReference type="AlphaFoldDB" id="E8U3C5"/>
<proteinExistence type="predicted"/>
<dbReference type="Proteomes" id="UP000008635">
    <property type="component" value="Chromosome"/>
</dbReference>
<dbReference type="GO" id="GO:0000160">
    <property type="term" value="P:phosphorelay signal transduction system"/>
    <property type="evidence" value="ECO:0007669"/>
    <property type="project" value="InterPro"/>
</dbReference>
<dbReference type="PANTHER" id="PTHR44520">
    <property type="entry name" value="RESPONSE REGULATOR RCP1-RELATED"/>
    <property type="match status" value="1"/>
</dbReference>
<protein>
    <submittedName>
        <fullName evidence="3">Response regulator receiver</fullName>
    </submittedName>
</protein>
<keyword evidence="1" id="KW-0597">Phosphoprotein</keyword>
<dbReference type="SUPFAM" id="SSF52172">
    <property type="entry name" value="CheY-like"/>
    <property type="match status" value="1"/>
</dbReference>
<evidence type="ECO:0000313" key="4">
    <source>
        <dbReference type="Proteomes" id="UP000008635"/>
    </source>
</evidence>
<keyword evidence="4" id="KW-1185">Reference proteome</keyword>